<evidence type="ECO:0000313" key="2">
    <source>
        <dbReference type="EMBL" id="MBB3047237.1"/>
    </source>
</evidence>
<evidence type="ECO:0000256" key="1">
    <source>
        <dbReference type="SAM" id="SignalP"/>
    </source>
</evidence>
<keyword evidence="3" id="KW-1185">Reference proteome</keyword>
<gene>
    <name evidence="2" type="ORF">FHR99_001473</name>
</gene>
<reference evidence="2 3" key="1">
    <citation type="submission" date="2020-08" db="EMBL/GenBank/DDBJ databases">
        <title>Genomic Encyclopedia of Type Strains, Phase III (KMG-III): the genomes of soil and plant-associated and newly described type strains.</title>
        <authorList>
            <person name="Whitman W."/>
        </authorList>
    </citation>
    <scope>NUCLEOTIDE SEQUENCE [LARGE SCALE GENOMIC DNA]</scope>
    <source>
        <strain evidence="2 3">CECT 8654</strain>
    </source>
</reference>
<dbReference type="SUPFAM" id="SSF49354">
    <property type="entry name" value="PapD-like"/>
    <property type="match status" value="1"/>
</dbReference>
<dbReference type="Proteomes" id="UP000537130">
    <property type="component" value="Unassembled WGS sequence"/>
</dbReference>
<comment type="caution">
    <text evidence="2">The sequence shown here is derived from an EMBL/GenBank/DDBJ whole genome shotgun (WGS) entry which is preliminary data.</text>
</comment>
<dbReference type="RefSeq" id="WP_183409872.1">
    <property type="nucleotide sequence ID" value="NZ_JACHWY010000001.1"/>
</dbReference>
<feature type="signal peptide" evidence="1">
    <location>
        <begin position="1"/>
        <end position="23"/>
    </location>
</feature>
<dbReference type="AlphaFoldDB" id="A0A7W4Z5L6"/>
<dbReference type="Gene3D" id="2.60.40.10">
    <property type="entry name" value="Immunoglobulins"/>
    <property type="match status" value="1"/>
</dbReference>
<dbReference type="InterPro" id="IPR013783">
    <property type="entry name" value="Ig-like_fold"/>
</dbReference>
<dbReference type="InterPro" id="IPR008962">
    <property type="entry name" value="PapD-like_sf"/>
</dbReference>
<proteinExistence type="predicted"/>
<keyword evidence="1" id="KW-0732">Signal</keyword>
<dbReference type="EMBL" id="JACHWY010000001">
    <property type="protein sequence ID" value="MBB3047237.1"/>
    <property type="molecule type" value="Genomic_DNA"/>
</dbReference>
<protein>
    <submittedName>
        <fullName evidence="2">P pilus assembly chaperone PapD</fullName>
    </submittedName>
</protein>
<evidence type="ECO:0000313" key="3">
    <source>
        <dbReference type="Proteomes" id="UP000537130"/>
    </source>
</evidence>
<sequence length="220" mass="24281">MNGLFKYLFLALFLFAGCGSSQAQIGVPGQALTILIPQTQSRFPIKNGGEEPVVVSIDIAPRANVYENSRDGFVVIYPKTFRLEPKTSQQVSVLWRGGSAVSKYYYIRVHSVSEASLKQDRSNPKSSGVAPRVGQAFPLNIIAPDSKPNITLSLKDKKVWLSNSGTRGDHIEQIRYRSGRSETVGKFIVPGEIFHLASVATLYEVAAIKLRRSGWVDPER</sequence>
<name>A0A7W4Z5L6_9GAMM</name>
<dbReference type="PROSITE" id="PS51257">
    <property type="entry name" value="PROKAR_LIPOPROTEIN"/>
    <property type="match status" value="1"/>
</dbReference>
<accession>A0A7W4Z5L6</accession>
<feature type="chain" id="PRO_5030673469" evidence="1">
    <location>
        <begin position="24"/>
        <end position="220"/>
    </location>
</feature>
<organism evidence="2 3">
    <name type="scientific">Litorivivens lipolytica</name>
    <dbReference type="NCBI Taxonomy" id="1524264"/>
    <lineage>
        <taxon>Bacteria</taxon>
        <taxon>Pseudomonadati</taxon>
        <taxon>Pseudomonadota</taxon>
        <taxon>Gammaproteobacteria</taxon>
        <taxon>Litorivivens</taxon>
    </lineage>
</organism>